<dbReference type="InterPro" id="IPR025479">
    <property type="entry name" value="DUF4329"/>
</dbReference>
<feature type="chain" id="PRO_5037470543" evidence="1">
    <location>
        <begin position="24"/>
        <end position="179"/>
    </location>
</feature>
<dbReference type="EMBL" id="CP078073">
    <property type="protein sequence ID" value="QXL86604.1"/>
    <property type="molecule type" value="Genomic_DNA"/>
</dbReference>
<dbReference type="Pfam" id="PF14220">
    <property type="entry name" value="DUF4329"/>
    <property type="match status" value="1"/>
</dbReference>
<dbReference type="AlphaFoldDB" id="A0A975YER7"/>
<keyword evidence="1" id="KW-0732">Signal</keyword>
<feature type="domain" description="DUF4329" evidence="2">
    <location>
        <begin position="31"/>
        <end position="146"/>
    </location>
</feature>
<organism evidence="4">
    <name type="scientific">Gymnodinialimonas phycosphaerae</name>
    <dbReference type="NCBI Taxonomy" id="2841589"/>
    <lineage>
        <taxon>Bacteria</taxon>
        <taxon>Pseudomonadati</taxon>
        <taxon>Pseudomonadota</taxon>
        <taxon>Alphaproteobacteria</taxon>
        <taxon>Rhodobacterales</taxon>
        <taxon>Paracoccaceae</taxon>
        <taxon>Gymnodinialimonas</taxon>
    </lineage>
</organism>
<proteinExistence type="predicted"/>
<evidence type="ECO:0000313" key="5">
    <source>
        <dbReference type="Proteomes" id="UP000693972"/>
    </source>
</evidence>
<evidence type="ECO:0000256" key="1">
    <source>
        <dbReference type="SAM" id="SignalP"/>
    </source>
</evidence>
<dbReference type="EMBL" id="JAIMBW010000001">
    <property type="protein sequence ID" value="MBY4893911.1"/>
    <property type="molecule type" value="Genomic_DNA"/>
</dbReference>
<sequence length="179" mass="19172">MMRSFVTAAFAAALIPVTAGVSAAQDAAELAVARGVLLQLQARSFAENLEYCGYIGRLPDGRLTATEVSRGDTWGCLSRGDESRFVEIVASFHTHAGFDRAADSEVPSTDDLRGDVAERVNGYVATPGGRLWYIDYRRAVATQVCGLGCMGQDPDFIPGDAGPIAQSYTLQQLQVREGH</sequence>
<name>A0A975YER7_9RHOB</name>
<gene>
    <name evidence="3" type="ORF">KUL25_14225</name>
    <name evidence="4" type="ORF">KUL25_14230</name>
</gene>
<evidence type="ECO:0000313" key="3">
    <source>
        <dbReference type="EMBL" id="MBY4893911.1"/>
    </source>
</evidence>
<dbReference type="Proteomes" id="UP000693972">
    <property type="component" value="Unassembled WGS sequence"/>
</dbReference>
<feature type="signal peptide" evidence="1">
    <location>
        <begin position="1"/>
        <end position="23"/>
    </location>
</feature>
<accession>A0A975YER7</accession>
<evidence type="ECO:0000313" key="4">
    <source>
        <dbReference type="EMBL" id="QXL86604.1"/>
    </source>
</evidence>
<reference evidence="4 5" key="1">
    <citation type="submission" date="2021-07" db="EMBL/GenBank/DDBJ databases">
        <title>Karlodiniumbacter phycospheric gen. nov., sp. nov., a phycosphere bacterium isolated from karlodinium veneficum.</title>
        <authorList>
            <person name="Peng Y."/>
            <person name="Jiang L."/>
            <person name="Lee J."/>
        </authorList>
    </citation>
    <scope>NUCLEOTIDE SEQUENCE</scope>
    <source>
        <strain evidence="4 5">N5</strain>
    </source>
</reference>
<protein>
    <submittedName>
        <fullName evidence="4">DUF4329 domain-containing protein</fullName>
    </submittedName>
</protein>
<keyword evidence="5" id="KW-1185">Reference proteome</keyword>
<evidence type="ECO:0000259" key="2">
    <source>
        <dbReference type="Pfam" id="PF14220"/>
    </source>
</evidence>